<evidence type="ECO:0000256" key="2">
    <source>
        <dbReference type="ARBA" id="ARBA00004496"/>
    </source>
</evidence>
<dbReference type="GO" id="GO:0005737">
    <property type="term" value="C:cytoplasm"/>
    <property type="evidence" value="ECO:0007669"/>
    <property type="project" value="UniProtKB-SubCell"/>
</dbReference>
<dbReference type="InParanoid" id="R9T7R6"/>
<dbReference type="InterPro" id="IPR005140">
    <property type="entry name" value="eRF1_Pelota-like_N"/>
</dbReference>
<dbReference type="SUPFAM" id="SSF159065">
    <property type="entry name" value="Dom34/Pelota N-terminal domain-like"/>
    <property type="match status" value="1"/>
</dbReference>
<dbReference type="InterPro" id="IPR023521">
    <property type="entry name" value="Pelota_arc"/>
</dbReference>
<evidence type="ECO:0000313" key="11">
    <source>
        <dbReference type="EMBL" id="AGN26750.1"/>
    </source>
</evidence>
<comment type="similarity">
    <text evidence="3 9">Belongs to the eukaryotic release factor 1 family. Pelota subfamily.</text>
</comment>
<comment type="subcellular location">
    <subcellularLocation>
        <location evidence="2 9">Cytoplasm</location>
    </subcellularLocation>
</comment>
<dbReference type="SMART" id="SM01194">
    <property type="entry name" value="eRF1_1"/>
    <property type="match status" value="1"/>
</dbReference>
<dbReference type="FunFam" id="2.30.30.870:FF:000002">
    <property type="entry name" value="Protein pelota homolog"/>
    <property type="match status" value="1"/>
</dbReference>
<comment type="subunit">
    <text evidence="9">Monomer.</text>
</comment>
<proteinExistence type="inferred from homology"/>
<dbReference type="InterPro" id="IPR042226">
    <property type="entry name" value="eFR1_2_sf"/>
</dbReference>
<dbReference type="GO" id="GO:0051301">
    <property type="term" value="P:cell division"/>
    <property type="evidence" value="ECO:0007669"/>
    <property type="project" value="UniProtKB-KW"/>
</dbReference>
<dbReference type="GO" id="GO:0032790">
    <property type="term" value="P:ribosome disassembly"/>
    <property type="evidence" value="ECO:0007669"/>
    <property type="project" value="TreeGrafter"/>
</dbReference>
<dbReference type="GO" id="GO:0071025">
    <property type="term" value="P:RNA surveillance"/>
    <property type="evidence" value="ECO:0007669"/>
    <property type="project" value="InterPro"/>
</dbReference>
<feature type="domain" description="eRF1/Pelota-like N-terminal" evidence="10">
    <location>
        <begin position="6"/>
        <end position="131"/>
    </location>
</feature>
<dbReference type="GO" id="GO:0046872">
    <property type="term" value="F:metal ion binding"/>
    <property type="evidence" value="ECO:0007669"/>
    <property type="project" value="UniProtKB-UniRule"/>
</dbReference>
<dbReference type="GO" id="GO:0004519">
    <property type="term" value="F:endonuclease activity"/>
    <property type="evidence" value="ECO:0007669"/>
    <property type="project" value="UniProtKB-UniRule"/>
</dbReference>
<dbReference type="InterPro" id="IPR005142">
    <property type="entry name" value="eRF1_3"/>
</dbReference>
<dbReference type="HAMAP" id="MF_01853">
    <property type="entry name" value="PelO"/>
    <property type="match status" value="1"/>
</dbReference>
<evidence type="ECO:0000256" key="9">
    <source>
        <dbReference type="HAMAP-Rule" id="MF_01853"/>
    </source>
</evidence>
<evidence type="ECO:0000259" key="10">
    <source>
        <dbReference type="SMART" id="SM01194"/>
    </source>
</evidence>
<dbReference type="EMBL" id="CP005934">
    <property type="protein sequence ID" value="AGN26750.1"/>
    <property type="molecule type" value="Genomic_DNA"/>
</dbReference>
<dbReference type="GO" id="GO:0016787">
    <property type="term" value="F:hydrolase activity"/>
    <property type="evidence" value="ECO:0007669"/>
    <property type="project" value="UniProtKB-KW"/>
</dbReference>
<evidence type="ECO:0000256" key="1">
    <source>
        <dbReference type="ARBA" id="ARBA00001968"/>
    </source>
</evidence>
<sequence length="349" mass="39082">MYEILMRVLNQEEQTGEIKVLIETLDDLWHLYNIINPGDIVIAVTFRRDEVKADKIRAERAEKKRMVLGIRVEKIEFHDSESRLRILGVIEEGPQDIGAHHTLILSERENLTIRKEEWSKVALERIARAVDDSKKPKILFIAIETDEAYLAASRQFGIQEIATINASSSGKMYDQKESGDFYGEVLEKIKMSYEPGTPIVILGPGFAKETLMSLGKSKEPEIFANSYIYHTGQAGTAGIQELMKSGMGAEVIKDSRISMETKLVEEALERIAKDNLISYGPLDVKHAADMSAIDTLLVLDSEIRKNNVESIMNQVEEARGKVVVISENFEAGKKLESIGGIAALLRFSI</sequence>
<evidence type="ECO:0000256" key="5">
    <source>
        <dbReference type="ARBA" id="ARBA00022722"/>
    </source>
</evidence>
<keyword evidence="5 9" id="KW-0540">Nuclease</keyword>
<organism evidence="11 12">
    <name type="scientific">Methanomassiliicoccus intestinalis (strain Issoire-Mx1)</name>
    <dbReference type="NCBI Taxonomy" id="1295009"/>
    <lineage>
        <taxon>Archaea</taxon>
        <taxon>Methanobacteriati</taxon>
        <taxon>Thermoplasmatota</taxon>
        <taxon>Thermoplasmata</taxon>
        <taxon>Methanomassiliicoccales</taxon>
        <taxon>Methanomassiliicoccaceae</taxon>
        <taxon>Methanomassiliicoccus</taxon>
    </lineage>
</organism>
<dbReference type="SUPFAM" id="SSF55315">
    <property type="entry name" value="L30e-like"/>
    <property type="match status" value="1"/>
</dbReference>
<dbReference type="EC" id="3.1.-.-" evidence="9"/>
<dbReference type="Pfam" id="PF03465">
    <property type="entry name" value="eRF1_3"/>
    <property type="match status" value="1"/>
</dbReference>
<dbReference type="GO" id="GO:0070651">
    <property type="term" value="P:nonfunctional rRNA decay"/>
    <property type="evidence" value="ECO:0007669"/>
    <property type="project" value="TreeGrafter"/>
</dbReference>
<dbReference type="GO" id="GO:0070966">
    <property type="term" value="P:nuclear-transcribed mRNA catabolic process, no-go decay"/>
    <property type="evidence" value="ECO:0007669"/>
    <property type="project" value="InterPro"/>
</dbReference>
<gene>
    <name evidence="9" type="primary">pelA</name>
    <name evidence="11" type="ORF">MMINT_14320</name>
</gene>
<dbReference type="InterPro" id="IPR029064">
    <property type="entry name" value="Ribosomal_eL30-like_sf"/>
</dbReference>
<dbReference type="InterPro" id="IPR058547">
    <property type="entry name" value="Pelota_N"/>
</dbReference>
<keyword evidence="6 9" id="KW-0479">Metal-binding</keyword>
<evidence type="ECO:0000256" key="6">
    <source>
        <dbReference type="ARBA" id="ARBA00022723"/>
    </source>
</evidence>
<dbReference type="NCBIfam" id="TIGR00111">
    <property type="entry name" value="pelota"/>
    <property type="match status" value="1"/>
</dbReference>
<keyword evidence="11" id="KW-0132">Cell division</keyword>
<dbReference type="STRING" id="1295009.MMINT_14320"/>
<dbReference type="Gene3D" id="3.30.1330.30">
    <property type="match status" value="1"/>
</dbReference>
<evidence type="ECO:0000313" key="12">
    <source>
        <dbReference type="Proteomes" id="UP000014070"/>
    </source>
</evidence>
<dbReference type="InterPro" id="IPR038069">
    <property type="entry name" value="Pelota/DOM34_N"/>
</dbReference>
<keyword evidence="4 9" id="KW-0963">Cytoplasm</keyword>
<reference evidence="11 12" key="1">
    <citation type="journal article" date="2013" name="Genome Announc.">
        <title>Genome sequence of 'Candidatus Methanomassiliicoccus intestinalis' Issoire-Mx1, a third thermoplasmatales-related methanogenic archaeon from human feces.</title>
        <authorList>
            <person name="Borrel G."/>
            <person name="Harris H.M."/>
            <person name="Parisot N."/>
            <person name="Gaci N."/>
            <person name="Tottey W."/>
            <person name="Mihajlovski A."/>
            <person name="Deane J."/>
            <person name="Gribaldo S."/>
            <person name="Bardot O."/>
            <person name="Peyretaillade E."/>
            <person name="Peyret P."/>
            <person name="O'Toole P.W."/>
            <person name="Brugere J.F."/>
        </authorList>
    </citation>
    <scope>NUCLEOTIDE SEQUENCE [LARGE SCALE GENOMIC DNA]</scope>
    <source>
        <strain evidence="11 12">Issoire-Mx1</strain>
    </source>
</reference>
<dbReference type="InterPro" id="IPR004405">
    <property type="entry name" value="TF_pelota"/>
</dbReference>
<dbReference type="AlphaFoldDB" id="R9T7R6"/>
<comment type="domain">
    <text evidence="9">The N-terminal domain has the RNA-binding Sm fold. It harbors the endoribonuclease activity.</text>
</comment>
<accession>R9T7R6</accession>
<protein>
    <recommendedName>
        <fullName evidence="9">Protein pelota homolog</fullName>
        <ecNumber evidence="9">3.1.-.-</ecNumber>
    </recommendedName>
</protein>
<evidence type="ECO:0000256" key="4">
    <source>
        <dbReference type="ARBA" id="ARBA00022490"/>
    </source>
</evidence>
<dbReference type="FunCoup" id="R9T7R6">
    <property type="interactions" value="92"/>
</dbReference>
<evidence type="ECO:0000256" key="7">
    <source>
        <dbReference type="ARBA" id="ARBA00022759"/>
    </source>
</evidence>
<evidence type="ECO:0000256" key="3">
    <source>
        <dbReference type="ARBA" id="ARBA00009504"/>
    </source>
</evidence>
<dbReference type="Proteomes" id="UP000014070">
    <property type="component" value="Chromosome"/>
</dbReference>
<dbReference type="SUPFAM" id="SSF53137">
    <property type="entry name" value="Translational machinery components"/>
    <property type="match status" value="1"/>
</dbReference>
<dbReference type="PANTHER" id="PTHR10853:SF0">
    <property type="entry name" value="PROTEIN PELOTA HOMOLOG"/>
    <property type="match status" value="1"/>
</dbReference>
<dbReference type="KEGG" id="mer:MMINT_14320"/>
<dbReference type="HOGENOM" id="CLU_023334_0_0_2"/>
<dbReference type="Gene3D" id="2.30.30.870">
    <property type="entry name" value="Pelota, domain A"/>
    <property type="match status" value="1"/>
</dbReference>
<dbReference type="Pfam" id="PF26356">
    <property type="entry name" value="Pelota_N"/>
    <property type="match status" value="1"/>
</dbReference>
<dbReference type="PANTHER" id="PTHR10853">
    <property type="entry name" value="PELOTA"/>
    <property type="match status" value="1"/>
</dbReference>
<keyword evidence="11" id="KW-0131">Cell cycle</keyword>
<dbReference type="GO" id="GO:0070481">
    <property type="term" value="P:nuclear-transcribed mRNA catabolic process, non-stop decay"/>
    <property type="evidence" value="ECO:0007669"/>
    <property type="project" value="InterPro"/>
</dbReference>
<evidence type="ECO:0000256" key="8">
    <source>
        <dbReference type="ARBA" id="ARBA00022801"/>
    </source>
</evidence>
<dbReference type="RefSeq" id="WP_020449275.1">
    <property type="nucleotide sequence ID" value="NC_021353.1"/>
</dbReference>
<keyword evidence="8 9" id="KW-0378">Hydrolase</keyword>
<name>R9T7R6_METII</name>
<keyword evidence="12" id="KW-1185">Reference proteome</keyword>
<comment type="cofactor">
    <cofactor evidence="1 9">
        <name>a divalent metal cation</name>
        <dbReference type="ChEBI" id="CHEBI:60240"/>
    </cofactor>
</comment>
<keyword evidence="7 9" id="KW-0255">Endonuclease</keyword>
<comment type="function">
    <text evidence="9">May function in recognizing stalled ribosomes, interact with stem-loop structures in stalled mRNA molecules, and effect endonucleolytic cleavage of the mRNA. May play a role in the release non-functional ribosomes and degradation of damaged mRNAs. Has endoribonuclease activity.</text>
</comment>
<dbReference type="Gene3D" id="3.30.420.60">
    <property type="entry name" value="eRF1 domain 2"/>
    <property type="match status" value="1"/>
</dbReference>
<dbReference type="GeneID" id="41323809"/>